<evidence type="ECO:0000256" key="6">
    <source>
        <dbReference type="ARBA" id="ARBA00022449"/>
    </source>
</evidence>
<keyword evidence="10" id="KW-0406">Ion transport</keyword>
<evidence type="ECO:0000256" key="1">
    <source>
        <dbReference type="ARBA" id="ARBA00003408"/>
    </source>
</evidence>
<dbReference type="InterPro" id="IPR002528">
    <property type="entry name" value="MATE_fam"/>
</dbReference>
<evidence type="ECO:0000313" key="14">
    <source>
        <dbReference type="EMBL" id="MBF1128688.1"/>
    </source>
</evidence>
<evidence type="ECO:0000256" key="3">
    <source>
        <dbReference type="ARBA" id="ARBA00010199"/>
    </source>
</evidence>
<keyword evidence="5" id="KW-0813">Transport</keyword>
<dbReference type="GO" id="GO:0015297">
    <property type="term" value="F:antiporter activity"/>
    <property type="evidence" value="ECO:0007669"/>
    <property type="project" value="UniProtKB-KW"/>
</dbReference>
<dbReference type="GO" id="GO:0005886">
    <property type="term" value="C:plasma membrane"/>
    <property type="evidence" value="ECO:0007669"/>
    <property type="project" value="UniProtKB-SubCell"/>
</dbReference>
<evidence type="ECO:0000313" key="15">
    <source>
        <dbReference type="Proteomes" id="UP000757890"/>
    </source>
</evidence>
<comment type="subcellular location">
    <subcellularLocation>
        <location evidence="2">Cell membrane</location>
        <topology evidence="2">Multi-pass membrane protein</topology>
    </subcellularLocation>
</comment>
<gene>
    <name evidence="14" type="ORF">HXL70_01360</name>
</gene>
<feature type="transmembrane region" description="Helical" evidence="13">
    <location>
        <begin position="314"/>
        <end position="336"/>
    </location>
</feature>
<protein>
    <recommendedName>
        <fullName evidence="4">Probable multidrug resistance protein NorM</fullName>
    </recommendedName>
    <alternativeName>
        <fullName evidence="12">Multidrug-efflux transporter</fullName>
    </alternativeName>
</protein>
<comment type="function">
    <text evidence="1">Multidrug efflux pump.</text>
</comment>
<dbReference type="CDD" id="cd13131">
    <property type="entry name" value="MATE_NorM_like"/>
    <property type="match status" value="1"/>
</dbReference>
<feature type="transmembrane region" description="Helical" evidence="13">
    <location>
        <begin position="283"/>
        <end position="302"/>
    </location>
</feature>
<evidence type="ECO:0000256" key="2">
    <source>
        <dbReference type="ARBA" id="ARBA00004651"/>
    </source>
</evidence>
<evidence type="ECO:0000256" key="8">
    <source>
        <dbReference type="ARBA" id="ARBA00022692"/>
    </source>
</evidence>
<evidence type="ECO:0000256" key="11">
    <source>
        <dbReference type="ARBA" id="ARBA00023136"/>
    </source>
</evidence>
<evidence type="ECO:0000256" key="4">
    <source>
        <dbReference type="ARBA" id="ARBA00020268"/>
    </source>
</evidence>
<name>A0A930FQN7_9FIRM</name>
<evidence type="ECO:0000256" key="9">
    <source>
        <dbReference type="ARBA" id="ARBA00022989"/>
    </source>
</evidence>
<dbReference type="NCBIfam" id="TIGR00797">
    <property type="entry name" value="matE"/>
    <property type="match status" value="1"/>
</dbReference>
<feature type="transmembrane region" description="Helical" evidence="13">
    <location>
        <begin position="12"/>
        <end position="33"/>
    </location>
</feature>
<keyword evidence="8 13" id="KW-0812">Transmembrane</keyword>
<keyword evidence="11 13" id="KW-0472">Membrane</keyword>
<dbReference type="GO" id="GO:0042910">
    <property type="term" value="F:xenobiotic transmembrane transporter activity"/>
    <property type="evidence" value="ECO:0007669"/>
    <property type="project" value="InterPro"/>
</dbReference>
<keyword evidence="7" id="KW-1003">Cell membrane</keyword>
<feature type="transmembrane region" description="Helical" evidence="13">
    <location>
        <begin position="238"/>
        <end position="263"/>
    </location>
</feature>
<evidence type="ECO:0000256" key="7">
    <source>
        <dbReference type="ARBA" id="ARBA00022475"/>
    </source>
</evidence>
<evidence type="ECO:0000256" key="13">
    <source>
        <dbReference type="SAM" id="Phobius"/>
    </source>
</evidence>
<feature type="transmembrane region" description="Helical" evidence="13">
    <location>
        <begin position="87"/>
        <end position="111"/>
    </location>
</feature>
<sequence length="523" mass="56525">MKTGLYSDMKKLLSVTFPILVAQLSTMGINFINTTMAGHAGADDLAGVSVGTGIFFPFEGAAIGLLMAGTPIIAQLIGKNEKSSIPFVVRTGIYIALALSMLFFAGYFFFADEVVSSMGLTAEVEYIAKNYIFAMVVAVVFISLIIPLRSLTDVAGSTATSMKLFLSALPINAVLNYFLIYGHGGLPRLGGIGAGVSAAITYFFVLLMFLYVIHSDERFMGKEIFASGKSRFCDWKEYMSVGIPSGLSVFMEMGLFGAIIIFMARFGTETLAAYQVADNFANMAYMVPLSCSMALTILVARAAGAKDHALARRYAKAGILMSVGFSAAEVLLTTIFREQIGLVYTDDAAVIAIASQFLIFASGFQFFDSISAPVQGILRGYKDAKVPFILLLAAYWGACFPVALFLDHQLDMAAVSYWIGLDVGVAASAVFMAIRLFTLESGFMENTAAVSLCGRLSLEPAYDNGVYRVKAEVLTGIKIIWQYCREIGNNLFVPQEKIVEIRGHVLTGIQRKLIGHAARAYVP</sequence>
<feature type="transmembrane region" description="Helical" evidence="13">
    <location>
        <begin position="348"/>
        <end position="367"/>
    </location>
</feature>
<dbReference type="GO" id="GO:0006811">
    <property type="term" value="P:monoatomic ion transport"/>
    <property type="evidence" value="ECO:0007669"/>
    <property type="project" value="UniProtKB-KW"/>
</dbReference>
<comment type="similarity">
    <text evidence="3">Belongs to the multi antimicrobial extrusion (MATE) (TC 2.A.66.1) family.</text>
</comment>
<keyword evidence="6" id="KW-0050">Antiport</keyword>
<reference evidence="14" key="1">
    <citation type="submission" date="2020-04" db="EMBL/GenBank/DDBJ databases">
        <title>Deep metagenomics examines the oral microbiome during advanced dental caries in children, revealing novel taxa and co-occurrences with host molecules.</title>
        <authorList>
            <person name="Baker J.L."/>
            <person name="Morton J.T."/>
            <person name="Dinis M."/>
            <person name="Alvarez R."/>
            <person name="Tran N.C."/>
            <person name="Knight R."/>
            <person name="Edlund A."/>
        </authorList>
    </citation>
    <scope>NUCLEOTIDE SEQUENCE</scope>
    <source>
        <strain evidence="14">JCVI_32_bin.14</strain>
    </source>
</reference>
<organism evidence="14 15">
    <name type="scientific">Dialister invisus</name>
    <dbReference type="NCBI Taxonomy" id="218538"/>
    <lineage>
        <taxon>Bacteria</taxon>
        <taxon>Bacillati</taxon>
        <taxon>Bacillota</taxon>
        <taxon>Negativicutes</taxon>
        <taxon>Veillonellales</taxon>
        <taxon>Veillonellaceae</taxon>
        <taxon>Dialister</taxon>
    </lineage>
</organism>
<feature type="transmembrane region" description="Helical" evidence="13">
    <location>
        <begin position="388"/>
        <end position="406"/>
    </location>
</feature>
<feature type="transmembrane region" description="Helical" evidence="13">
    <location>
        <begin position="189"/>
        <end position="213"/>
    </location>
</feature>
<evidence type="ECO:0000256" key="12">
    <source>
        <dbReference type="ARBA" id="ARBA00031636"/>
    </source>
</evidence>
<feature type="transmembrane region" description="Helical" evidence="13">
    <location>
        <begin position="164"/>
        <end position="183"/>
    </location>
</feature>
<evidence type="ECO:0000256" key="10">
    <source>
        <dbReference type="ARBA" id="ARBA00023065"/>
    </source>
</evidence>
<feature type="transmembrane region" description="Helical" evidence="13">
    <location>
        <begin position="131"/>
        <end position="152"/>
    </location>
</feature>
<dbReference type="Pfam" id="PF01554">
    <property type="entry name" value="MatE"/>
    <property type="match status" value="2"/>
</dbReference>
<keyword evidence="9 13" id="KW-1133">Transmembrane helix</keyword>
<dbReference type="EMBL" id="JABZMK010000001">
    <property type="protein sequence ID" value="MBF1128688.1"/>
    <property type="molecule type" value="Genomic_DNA"/>
</dbReference>
<accession>A0A930FQN7</accession>
<dbReference type="InterPro" id="IPR048279">
    <property type="entry name" value="MdtK-like"/>
</dbReference>
<dbReference type="InterPro" id="IPR050222">
    <property type="entry name" value="MATE_MdtK"/>
</dbReference>
<dbReference type="PANTHER" id="PTHR43298:SF2">
    <property type="entry name" value="FMN_FAD EXPORTER YEEO-RELATED"/>
    <property type="match status" value="1"/>
</dbReference>
<dbReference type="PANTHER" id="PTHR43298">
    <property type="entry name" value="MULTIDRUG RESISTANCE PROTEIN NORM-RELATED"/>
    <property type="match status" value="1"/>
</dbReference>
<evidence type="ECO:0000256" key="5">
    <source>
        <dbReference type="ARBA" id="ARBA00022448"/>
    </source>
</evidence>
<dbReference type="Proteomes" id="UP000757890">
    <property type="component" value="Unassembled WGS sequence"/>
</dbReference>
<proteinExistence type="inferred from homology"/>
<dbReference type="AlphaFoldDB" id="A0A930FQN7"/>
<dbReference type="PIRSF" id="PIRSF006603">
    <property type="entry name" value="DinF"/>
    <property type="match status" value="1"/>
</dbReference>
<comment type="caution">
    <text evidence="14">The sequence shown here is derived from an EMBL/GenBank/DDBJ whole genome shotgun (WGS) entry which is preliminary data.</text>
</comment>
<feature type="transmembrane region" description="Helical" evidence="13">
    <location>
        <begin position="45"/>
        <end position="66"/>
    </location>
</feature>
<feature type="transmembrane region" description="Helical" evidence="13">
    <location>
        <begin position="418"/>
        <end position="437"/>
    </location>
</feature>